<comment type="caution">
    <text evidence="2">The sequence shown here is derived from an EMBL/GenBank/DDBJ whole genome shotgun (WGS) entry which is preliminary data.</text>
</comment>
<keyword evidence="3" id="KW-1185">Reference proteome</keyword>
<keyword evidence="1" id="KW-0472">Membrane</keyword>
<name>A0A9P7YVV5_9HELO</name>
<feature type="transmembrane region" description="Helical" evidence="1">
    <location>
        <begin position="265"/>
        <end position="285"/>
    </location>
</feature>
<sequence length="446" mass="49919">MAIHKAAPSQLEAKTFKGKCTLQSLTFIRSNFSSEAASHQMLRNNMLFGAMFLECANAGDLAANVWNETPTPIFARVLMGIGGSLALLISSFAFRDAILSWSNTVLLRRERQHLLQRRSSQDRGTLLARDLEVRLEMNFRETGVEWMNRFGMDVLLGFGAVIVGVGTLLAIGGRNPTVFQVSNLLSGYIGNGPAALWGLSHVAWCILIWNRMRQHQKVAERHFEKNSDIRRRMLRRVRNVKRHMAIYGSAGFIVGMASLVSATNWWGYVILGPCLIVTICCNFNFRRSICYSRVSIEQMSLAEKDAILLQLKGISSLRRILTGAGSASLTHLNSEPMTFATAMRFILCHGLFADFCTRLIEDEDLTRSIFGEPQDVLVIRSHGLLLATGKIETRLRDLALVCIGDVGVRFISRDHEVFLLDLLGCLLSLPSEMNFRRSSKDDIETM</sequence>
<gene>
    <name evidence="2" type="ORF">BJ878DRAFT_430839</name>
</gene>
<dbReference type="OrthoDB" id="5089392at2759"/>
<feature type="transmembrane region" description="Helical" evidence="1">
    <location>
        <begin position="154"/>
        <end position="174"/>
    </location>
</feature>
<feature type="transmembrane region" description="Helical" evidence="1">
    <location>
        <begin position="194"/>
        <end position="212"/>
    </location>
</feature>
<proteinExistence type="predicted"/>
<feature type="transmembrane region" description="Helical" evidence="1">
    <location>
        <begin position="240"/>
        <end position="259"/>
    </location>
</feature>
<dbReference type="AlphaFoldDB" id="A0A9P7YVV5"/>
<protein>
    <recommendedName>
        <fullName evidence="4">Transmembrane protein</fullName>
    </recommendedName>
</protein>
<evidence type="ECO:0000313" key="2">
    <source>
        <dbReference type="EMBL" id="KAG9240185.1"/>
    </source>
</evidence>
<dbReference type="EMBL" id="MU254550">
    <property type="protein sequence ID" value="KAG9240185.1"/>
    <property type="molecule type" value="Genomic_DNA"/>
</dbReference>
<keyword evidence="1" id="KW-1133">Transmembrane helix</keyword>
<organism evidence="2 3">
    <name type="scientific">Calycina marina</name>
    <dbReference type="NCBI Taxonomy" id="1763456"/>
    <lineage>
        <taxon>Eukaryota</taxon>
        <taxon>Fungi</taxon>
        <taxon>Dikarya</taxon>
        <taxon>Ascomycota</taxon>
        <taxon>Pezizomycotina</taxon>
        <taxon>Leotiomycetes</taxon>
        <taxon>Helotiales</taxon>
        <taxon>Pezizellaceae</taxon>
        <taxon>Calycina</taxon>
    </lineage>
</organism>
<dbReference type="Proteomes" id="UP000887226">
    <property type="component" value="Unassembled WGS sequence"/>
</dbReference>
<feature type="transmembrane region" description="Helical" evidence="1">
    <location>
        <begin position="73"/>
        <end position="94"/>
    </location>
</feature>
<reference evidence="2" key="1">
    <citation type="journal article" date="2021" name="IMA Fungus">
        <title>Genomic characterization of three marine fungi, including Emericellopsis atlantica sp. nov. with signatures of a generalist lifestyle and marine biomass degradation.</title>
        <authorList>
            <person name="Hagestad O.C."/>
            <person name="Hou L."/>
            <person name="Andersen J.H."/>
            <person name="Hansen E.H."/>
            <person name="Altermark B."/>
            <person name="Li C."/>
            <person name="Kuhnert E."/>
            <person name="Cox R.J."/>
            <person name="Crous P.W."/>
            <person name="Spatafora J.W."/>
            <person name="Lail K."/>
            <person name="Amirebrahimi M."/>
            <person name="Lipzen A."/>
            <person name="Pangilinan J."/>
            <person name="Andreopoulos W."/>
            <person name="Hayes R.D."/>
            <person name="Ng V."/>
            <person name="Grigoriev I.V."/>
            <person name="Jackson S.A."/>
            <person name="Sutton T.D.S."/>
            <person name="Dobson A.D.W."/>
            <person name="Rama T."/>
        </authorList>
    </citation>
    <scope>NUCLEOTIDE SEQUENCE</scope>
    <source>
        <strain evidence="2">TRa3180A</strain>
    </source>
</reference>
<evidence type="ECO:0000313" key="3">
    <source>
        <dbReference type="Proteomes" id="UP000887226"/>
    </source>
</evidence>
<keyword evidence="1" id="KW-0812">Transmembrane</keyword>
<accession>A0A9P7YVV5</accession>
<evidence type="ECO:0000256" key="1">
    <source>
        <dbReference type="SAM" id="Phobius"/>
    </source>
</evidence>
<evidence type="ECO:0008006" key="4">
    <source>
        <dbReference type="Google" id="ProtNLM"/>
    </source>
</evidence>